<accession>A0A833SCZ6</accession>
<evidence type="ECO:0000313" key="4">
    <source>
        <dbReference type="Proteomes" id="UP000602510"/>
    </source>
</evidence>
<proteinExistence type="predicted"/>
<feature type="region of interest" description="Disordered" evidence="1">
    <location>
        <begin position="196"/>
        <end position="414"/>
    </location>
</feature>
<evidence type="ECO:0000313" key="2">
    <source>
        <dbReference type="EMBL" id="KAF4046032.1"/>
    </source>
</evidence>
<gene>
    <name evidence="2" type="ORF">GN244_ATG01535</name>
    <name evidence="3" type="ORF">GN958_ATG17902</name>
</gene>
<dbReference type="Proteomes" id="UP000704712">
    <property type="component" value="Unassembled WGS sequence"/>
</dbReference>
<protein>
    <submittedName>
        <fullName evidence="2">Uncharacterized protein</fullName>
    </submittedName>
</protein>
<feature type="compositionally biased region" description="Polar residues" evidence="1">
    <location>
        <begin position="701"/>
        <end position="712"/>
    </location>
</feature>
<comment type="caution">
    <text evidence="2">The sequence shown here is derived from an EMBL/GenBank/DDBJ whole genome shotgun (WGS) entry which is preliminary data.</text>
</comment>
<feature type="compositionally biased region" description="Basic and acidic residues" evidence="1">
    <location>
        <begin position="334"/>
        <end position="348"/>
    </location>
</feature>
<feature type="region of interest" description="Disordered" evidence="1">
    <location>
        <begin position="605"/>
        <end position="662"/>
    </location>
</feature>
<keyword evidence="4" id="KW-1185">Reference proteome</keyword>
<feature type="compositionally biased region" description="Polar residues" evidence="1">
    <location>
        <begin position="653"/>
        <end position="662"/>
    </location>
</feature>
<dbReference type="EMBL" id="JAACNO010002478">
    <property type="protein sequence ID" value="KAF4132912.1"/>
    <property type="molecule type" value="Genomic_DNA"/>
</dbReference>
<feature type="compositionally biased region" description="Acidic residues" evidence="1">
    <location>
        <begin position="90"/>
        <end position="114"/>
    </location>
</feature>
<evidence type="ECO:0000256" key="1">
    <source>
        <dbReference type="SAM" id="MobiDB-lite"/>
    </source>
</evidence>
<feature type="compositionally biased region" description="Acidic residues" evidence="1">
    <location>
        <begin position="322"/>
        <end position="333"/>
    </location>
</feature>
<dbReference type="Proteomes" id="UP000602510">
    <property type="component" value="Unassembled WGS sequence"/>
</dbReference>
<feature type="region of interest" description="Disordered" evidence="1">
    <location>
        <begin position="1387"/>
        <end position="1407"/>
    </location>
</feature>
<feature type="region of interest" description="Disordered" evidence="1">
    <location>
        <begin position="688"/>
        <end position="731"/>
    </location>
</feature>
<name>A0A833SCZ6_PHYIN</name>
<feature type="compositionally biased region" description="Basic and acidic residues" evidence="1">
    <location>
        <begin position="262"/>
        <end position="276"/>
    </location>
</feature>
<feature type="compositionally biased region" description="Basic and acidic residues" evidence="1">
    <location>
        <begin position="196"/>
        <end position="218"/>
    </location>
</feature>
<reference evidence="2" key="1">
    <citation type="submission" date="2020-04" db="EMBL/GenBank/DDBJ databases">
        <title>Hybrid Assembly of Korean Phytophthora infestans isolates.</title>
        <authorList>
            <person name="Prokchorchik M."/>
            <person name="Lee Y."/>
            <person name="Seo J."/>
            <person name="Cho J.-H."/>
            <person name="Park Y.-E."/>
            <person name="Jang D.-C."/>
            <person name="Im J.-S."/>
            <person name="Choi J.-G."/>
            <person name="Park H.-J."/>
            <person name="Lee G.-B."/>
            <person name="Lee Y.-G."/>
            <person name="Hong S.-Y."/>
            <person name="Cho K."/>
            <person name="Sohn K.H."/>
        </authorList>
    </citation>
    <scope>NUCLEOTIDE SEQUENCE</scope>
    <source>
        <strain evidence="2">KR_1_A1</strain>
        <strain evidence="3">KR_2_A2</strain>
    </source>
</reference>
<sequence>MEDEDFVADSDEDEQEMLEVLAMAEERLARQRLEAGGHEQTEWQAEPKAQDQEQRATIVVAPQHLETVEDYENVQFGTSEDREQDAGMETNEEQEHDDEEETDNEQDDSDETEGVLEVGTLVEVESRTWPGINKQGGAGRITRVHIEKSNDGKGEEIFYDVRYVVEGGFERHIEREYVHSSDFLNRHSNRKQIGREYYHDDYINKPHEQKQREAERKRAQVMTHPEQAETREPQRRKRKRSQRSTRTERAPDKPDEDPPSSGDEREDKRVVPKIDEDMFVLSERNRSSLEASSRPPTDTEAPSPRVKQSVVKQRRRLRILDSSDDDSSDGDDPGDNRSHSPDQSEHLQRNAVRSIDLLAGGGSAPDTGGKSVDQQQRRQRKKRKASRRRYVGGYEHNEEDPDGTFIQPEGNPDELPADVVRETGIRLKKTKDGLMKQLQEVFAQQQKNMADFHVEQKTVDRELKNLSEMPLSDLQDLHRKVFNLEKVFLTKTLVNAGEDVMDSISNKLDSHGKAPVGFEQLDTDIGVWKGKLKDCSRWVNTVKDAVEGAFARRNAQVPIVQVAQAEYSSDSSYSADDFDADDLPNDTAAVDAAPDNIDLSFDYEVDNASNSRKQKRQPSRVLKVREPRPDVLKTSHRKKVARSTTLDDYFPQQGPSNSFRSNFRLTGRQKKILPSDPRFDWVRIARKKQQRAGSGIRDRSTGPSSVDLSNRHGSVHAVHEARSTNVSRREDRISVQAQRIQLRNERFRAQPKQQRPRESIVARSAPQTMRSISQAVYPPGIAFDDVTPATRLRPAATVNATIHRSNPEIDWEAIFEVVVDDPDSSAGEDVNAPISRQEQEALLAFGYPVCGPLAPRHLFSDEEYELEDCDNFRALFTRRVSRLRQLVNDLRLQENIFMDSLSRGGLGAVDDEGYAGTSEWIVLVSLEEAYHRAIASFAVQLFLTLEGVSPSTLPSCLKVILEEITALIRQLPDCDSLFNGCKAYFYFFEVASRDAATTPFLTAVSRTYWYCLNVLVALRSVSDRLVRSYETIKQEVEDAFRRVLPVNRFILAVVLFLFDLYIYLPSSHRMEENRVDGLQGGSSPALSLWMLVRGCCSSPTGVDQPGHESLSGKEKHFWAMLQAVYRQRYFDELARCFARSESCGGYLRDFERSATGAGKTEDCDEVFESQLLALEATWDLLGVLTRIYALPDDDKHEDAVCDAKWAVVKDLLQPGKPDFLPFNLSPSQASNLQPGYRQCANLYKQHVLKRITTFSKQWHPSKEVVEIILRELWGNNVSHRPDDIVELPQILKQFIIRCKELGNSRLRLAAFAGEHSDDGDLTTALCTIIWIQLLKLEKRVHRIRFRRVVLNAIPDQQAPTGTPLSAREAVPQSSRIDWNWGKEPTLASVQPAQQPEAPPQRSPRASKIGQERLSTSVLLVFAVQGICMECGDGQHFPGERPAKDVRYMEREVDFYCKEILRCTSGKSECEVLTAQALFTLGAVLLEKNSTEFPTIFWRLNERLVSSVNKLQTTPLPSPTPKQSTGTVIKTSEALHERRRRLQNAAMSSLYQMRDLIRKMLEMPSSGIRVGPAFGAAVEKSLEHVFSSGLEACLTAATQKIITATDLKIAMEIFQLVLPRAPDEPKQCFALISGFDSDLDAALAEADMELLSGRGPSVTPAWTIEKCRPKVAQLVTSKLRVAVQQLVLNYPSTDGPTFHELYAIDLLGRVISACTAHFFWNYLTSTTAKPRNLAPRVLGAALKYNPKKEWLRNEFLRENGSDQELCTAWLLGTLDVAALNSTPIVFKLEDVPFGVSQESTLNQSRIRDSDYWVMLTDGIMYHLLRSDSVGFGSMDPQILKLLRDVASTCKFRSSVRANGAGLHDVATLYDLHLDVFQSFCKSAGNTWSTLAASRTTDRQEMNQFRIKMVNAPTGIFVSFLEAYKLNFRRACKEIDHWNHSWHMYGKLFLRQAGVNTTGGRSYHEMDDTIKSFDERLTGLTTMFRFMYQCIDALLFYCGEMAIGENNLFFSAMELLFRQVNSAEYPLAIKLLEDQRRQVRRDGARSVNDELRKGFCSASMRFVDSVQLFFARQKYPSLLHWFAQTSEIYQTFKAGWKKSHLRTLLVNILDPDGPLGIHNYYPDDEASEYFTVDNDVKTVRREAFYLSCGLFNCRCTRSFEHSRAQPRLTSCKRLQQLRKFVLDDFARETFSFVLEEDVTTLLETMVPLCQFVRAVLNHANLNLKNGSADELNAASDEDSLASFDFQLSELHFCLEWIVECMIKLVPGEEAVGSIICCVLLTELCGIVCEAITFNDSRPMLELVDLVELVLSYLQTVYVALSKRTTATIGTLFTVGTELPVSAKLSAYRFAPSAFRDLKVDHRFKQISGHQMDSYGIRLARASTDLLTAIGRVAQHCKTSSDERLRGRTTISL</sequence>
<feature type="compositionally biased region" description="Basic and acidic residues" evidence="1">
    <location>
        <begin position="623"/>
        <end position="633"/>
    </location>
</feature>
<feature type="compositionally biased region" description="Basic residues" evidence="1">
    <location>
        <begin position="234"/>
        <end position="243"/>
    </location>
</feature>
<evidence type="ECO:0000313" key="3">
    <source>
        <dbReference type="EMBL" id="KAF4132912.1"/>
    </source>
</evidence>
<feature type="compositionally biased region" description="Basic residues" evidence="1">
    <location>
        <begin position="377"/>
        <end position="390"/>
    </location>
</feature>
<feature type="region of interest" description="Disordered" evidence="1">
    <location>
        <begin position="29"/>
        <end position="115"/>
    </location>
</feature>
<feature type="compositionally biased region" description="Basic and acidic residues" evidence="1">
    <location>
        <begin position="717"/>
        <end position="731"/>
    </location>
</feature>
<dbReference type="EMBL" id="WSZM01000032">
    <property type="protein sequence ID" value="KAF4046032.1"/>
    <property type="molecule type" value="Genomic_DNA"/>
</dbReference>
<organism evidence="2 4">
    <name type="scientific">Phytophthora infestans</name>
    <name type="common">Potato late blight agent</name>
    <name type="synonym">Botrytis infestans</name>
    <dbReference type="NCBI Taxonomy" id="4787"/>
    <lineage>
        <taxon>Eukaryota</taxon>
        <taxon>Sar</taxon>
        <taxon>Stramenopiles</taxon>
        <taxon>Oomycota</taxon>
        <taxon>Peronosporomycetes</taxon>
        <taxon>Peronosporales</taxon>
        <taxon>Peronosporaceae</taxon>
        <taxon>Phytophthora</taxon>
    </lineage>
</organism>
<feature type="compositionally biased region" description="Basic and acidic residues" evidence="1">
    <location>
        <begin position="29"/>
        <end position="41"/>
    </location>
</feature>